<dbReference type="EMBL" id="JAYMGO010000022">
    <property type="protein sequence ID" value="KAL1250793.1"/>
    <property type="molecule type" value="Genomic_DNA"/>
</dbReference>
<proteinExistence type="predicted"/>
<comment type="caution">
    <text evidence="1">The sequence shown here is derived from an EMBL/GenBank/DDBJ whole genome shotgun (WGS) entry which is preliminary data.</text>
</comment>
<protein>
    <submittedName>
        <fullName evidence="1">Uncharacterized protein</fullName>
    </submittedName>
</protein>
<name>A0ABR3LDA3_9TELE</name>
<organism evidence="1 2">
    <name type="scientific">Cirrhinus molitorella</name>
    <name type="common">mud carp</name>
    <dbReference type="NCBI Taxonomy" id="172907"/>
    <lineage>
        <taxon>Eukaryota</taxon>
        <taxon>Metazoa</taxon>
        <taxon>Chordata</taxon>
        <taxon>Craniata</taxon>
        <taxon>Vertebrata</taxon>
        <taxon>Euteleostomi</taxon>
        <taxon>Actinopterygii</taxon>
        <taxon>Neopterygii</taxon>
        <taxon>Teleostei</taxon>
        <taxon>Ostariophysi</taxon>
        <taxon>Cypriniformes</taxon>
        <taxon>Cyprinidae</taxon>
        <taxon>Labeoninae</taxon>
        <taxon>Labeonini</taxon>
        <taxon>Cirrhinus</taxon>
    </lineage>
</organism>
<gene>
    <name evidence="1" type="ORF">QQF64_018589</name>
</gene>
<dbReference type="Proteomes" id="UP001558613">
    <property type="component" value="Unassembled WGS sequence"/>
</dbReference>
<keyword evidence="2" id="KW-1185">Reference proteome</keyword>
<accession>A0ABR3LDA3</accession>
<evidence type="ECO:0000313" key="2">
    <source>
        <dbReference type="Proteomes" id="UP001558613"/>
    </source>
</evidence>
<sequence>MHVVRLRDTEWIYMHRPSSFLNHFAMMETPITTKFPIKLNRIFQPGPGSCIASTGLGSIKNLLLVEEVETMKGDAMKAALNLRKWICVQQLSRVGGSSVRDCVNKVIDH</sequence>
<evidence type="ECO:0000313" key="1">
    <source>
        <dbReference type="EMBL" id="KAL1250793.1"/>
    </source>
</evidence>
<reference evidence="1 2" key="1">
    <citation type="submission" date="2023-09" db="EMBL/GenBank/DDBJ databases">
        <authorList>
            <person name="Wang M."/>
        </authorList>
    </citation>
    <scope>NUCLEOTIDE SEQUENCE [LARGE SCALE GENOMIC DNA]</scope>
    <source>
        <strain evidence="1">GT-2023</strain>
        <tissue evidence="1">Liver</tissue>
    </source>
</reference>